<dbReference type="AlphaFoldDB" id="A0A098B9D7"/>
<dbReference type="EMBL" id="LK996017">
    <property type="protein sequence ID" value="CDX04471.1"/>
    <property type="molecule type" value="Genomic_DNA"/>
</dbReference>
<dbReference type="PATRIC" id="fig|49338.4.peg.4933"/>
<gene>
    <name evidence="1" type="ORF">DPCES_4585</name>
</gene>
<accession>A0A098B9D7</accession>
<name>A0A098B9D7_DESHA</name>
<proteinExistence type="predicted"/>
<evidence type="ECO:0000313" key="1">
    <source>
        <dbReference type="EMBL" id="CDX04471.1"/>
    </source>
</evidence>
<sequence>MTAKILRRLSAEPAYSAILYKILVYCTPARLSSDVERTILSFPEMKGGLQSPLTLLGWLEEAGGIEQIPVNEQESMWSTTMAGRSVVETESYENRLVRLLDQETHYGDIYWQVLKACLSPKSRIEIESILSGTPVLENSGILPSFFIESLEKAGGLSWDKKWITTEAGKDLLKIAH</sequence>
<dbReference type="RefSeq" id="WP_144676822.1">
    <property type="nucleotide sequence ID" value="NZ_LK996017.1"/>
</dbReference>
<reference evidence="1" key="1">
    <citation type="submission" date="2014-07" db="EMBL/GenBank/DDBJ databases">
        <authorList>
            <person name="Hornung V.Bastian."/>
        </authorList>
    </citation>
    <scope>NUCLEOTIDE SEQUENCE</scope>
    <source>
        <strain evidence="1">PCE-S</strain>
    </source>
</reference>
<organism evidence="1">
    <name type="scientific">Desulfitobacterium hafniense</name>
    <name type="common">Desulfitobacterium frappieri</name>
    <dbReference type="NCBI Taxonomy" id="49338"/>
    <lineage>
        <taxon>Bacteria</taxon>
        <taxon>Bacillati</taxon>
        <taxon>Bacillota</taxon>
        <taxon>Clostridia</taxon>
        <taxon>Eubacteriales</taxon>
        <taxon>Desulfitobacteriaceae</taxon>
        <taxon>Desulfitobacterium</taxon>
    </lineage>
</organism>
<protein>
    <submittedName>
        <fullName evidence="1">Uncharacterized protein</fullName>
    </submittedName>
</protein>